<comment type="caution">
    <text evidence="2">The sequence shown here is derived from an EMBL/GenBank/DDBJ whole genome shotgun (WGS) entry which is preliminary data.</text>
</comment>
<organism evidence="2 3">
    <name type="scientific">Nocardia terpenica</name>
    <dbReference type="NCBI Taxonomy" id="455432"/>
    <lineage>
        <taxon>Bacteria</taxon>
        <taxon>Bacillati</taxon>
        <taxon>Actinomycetota</taxon>
        <taxon>Actinomycetes</taxon>
        <taxon>Mycobacteriales</taxon>
        <taxon>Nocardiaceae</taxon>
        <taxon>Nocardia</taxon>
    </lineage>
</organism>
<dbReference type="CDD" id="cd08861">
    <property type="entry name" value="OtcD1_ARO-CYC_like"/>
    <property type="match status" value="1"/>
</dbReference>
<evidence type="ECO:0000313" key="2">
    <source>
        <dbReference type="EMBL" id="KZM72313.1"/>
    </source>
</evidence>
<feature type="domain" description="Coenzyme Q-binding protein COQ10 START" evidence="1">
    <location>
        <begin position="14"/>
        <end position="115"/>
    </location>
</feature>
<dbReference type="Proteomes" id="UP000076512">
    <property type="component" value="Unassembled WGS sequence"/>
</dbReference>
<dbReference type="RefSeq" id="WP_067592161.1">
    <property type="nucleotide sequence ID" value="NZ_JABMCZ010000001.1"/>
</dbReference>
<dbReference type="SUPFAM" id="SSF55961">
    <property type="entry name" value="Bet v1-like"/>
    <property type="match status" value="2"/>
</dbReference>
<proteinExistence type="predicted"/>
<evidence type="ECO:0000313" key="3">
    <source>
        <dbReference type="Proteomes" id="UP000076512"/>
    </source>
</evidence>
<dbReference type="Pfam" id="PF03364">
    <property type="entry name" value="Polyketide_cyc"/>
    <property type="match status" value="1"/>
</dbReference>
<dbReference type="InterPro" id="IPR023393">
    <property type="entry name" value="START-like_dom_sf"/>
</dbReference>
<sequence length="316" mass="35324">MTVSKIDVRREIIVDVSPAVVYELITNVELWPVIFGPTVHTRVLERTEHRDRFEIWATMSNGEVETWRSRREFDRPASRVSFEQDHDNAFGRMAGGWACIPRAGGRTLVVLEHSCVPSADRADARQRITRDLDHNTAAELEALRTVATLPGGLDRWLLTFVESTELAGPVSTAREFIWDADRWSERLPHVVDLELVSGVGGTQDLTMRTRAPDGAIHRTRSVRVLLPDGSIVYKQTRLPRALLGHSGRWDFRTDHSSASLRSSHTFLLDPVGVAEVFGSSVSADEAMERVRAALSANSLVTMEYASRYAAMHGALR</sequence>
<dbReference type="EMBL" id="LWGR01000008">
    <property type="protein sequence ID" value="KZM72313.1"/>
    <property type="molecule type" value="Genomic_DNA"/>
</dbReference>
<dbReference type="InterPro" id="IPR005031">
    <property type="entry name" value="COQ10_START"/>
</dbReference>
<protein>
    <recommendedName>
        <fullName evidence="1">Coenzyme Q-binding protein COQ10 START domain-containing protein</fullName>
    </recommendedName>
</protein>
<evidence type="ECO:0000259" key="1">
    <source>
        <dbReference type="Pfam" id="PF03364"/>
    </source>
</evidence>
<accession>A0A164LEB2</accession>
<reference evidence="2 3" key="1">
    <citation type="submission" date="2016-04" db="EMBL/GenBank/DDBJ databases">
        <authorList>
            <person name="Evans L.H."/>
            <person name="Alamgir A."/>
            <person name="Owens N."/>
            <person name="Weber N.D."/>
            <person name="Virtaneva K."/>
            <person name="Barbian K."/>
            <person name="Babar A."/>
            <person name="Rosenke K."/>
        </authorList>
    </citation>
    <scope>NUCLEOTIDE SEQUENCE [LARGE SCALE GENOMIC DNA]</scope>
    <source>
        <strain evidence="2 3">IFM 0406</strain>
    </source>
</reference>
<keyword evidence="3" id="KW-1185">Reference proteome</keyword>
<dbReference type="AlphaFoldDB" id="A0A164LEB2"/>
<name>A0A164LEB2_9NOCA</name>
<dbReference type="OrthoDB" id="3419705at2"/>
<dbReference type="STRING" id="455432.AWN90_35875"/>
<gene>
    <name evidence="2" type="ORF">AWN90_35875</name>
</gene>
<dbReference type="Gene3D" id="3.30.530.20">
    <property type="match status" value="2"/>
</dbReference>